<evidence type="ECO:0000313" key="2">
    <source>
        <dbReference type="EMBL" id="SNR52005.1"/>
    </source>
</evidence>
<feature type="transmembrane region" description="Helical" evidence="1">
    <location>
        <begin position="449"/>
        <end position="469"/>
    </location>
</feature>
<accession>A0A238WZ98</accession>
<feature type="transmembrane region" description="Helical" evidence="1">
    <location>
        <begin position="193"/>
        <end position="211"/>
    </location>
</feature>
<feature type="transmembrane region" description="Helical" evidence="1">
    <location>
        <begin position="372"/>
        <end position="388"/>
    </location>
</feature>
<evidence type="ECO:0000313" key="3">
    <source>
        <dbReference type="Proteomes" id="UP000198384"/>
    </source>
</evidence>
<name>A0A238WZ98_9FLAO</name>
<dbReference type="PANTHER" id="PTHR38454:SF1">
    <property type="entry name" value="INTEGRAL MEMBRANE PROTEIN"/>
    <property type="match status" value="1"/>
</dbReference>
<feature type="transmembrane region" description="Helical" evidence="1">
    <location>
        <begin position="501"/>
        <end position="518"/>
    </location>
</feature>
<dbReference type="Proteomes" id="UP000198384">
    <property type="component" value="Unassembled WGS sequence"/>
</dbReference>
<keyword evidence="1" id="KW-1133">Transmembrane helix</keyword>
<feature type="transmembrane region" description="Helical" evidence="1">
    <location>
        <begin position="7"/>
        <end position="26"/>
    </location>
</feature>
<keyword evidence="3" id="KW-1185">Reference proteome</keyword>
<evidence type="ECO:0000256" key="1">
    <source>
        <dbReference type="SAM" id="Phobius"/>
    </source>
</evidence>
<feature type="transmembrane region" description="Helical" evidence="1">
    <location>
        <begin position="408"/>
        <end position="428"/>
    </location>
</feature>
<feature type="transmembrane region" description="Helical" evidence="1">
    <location>
        <begin position="525"/>
        <end position="543"/>
    </location>
</feature>
<dbReference type="Pfam" id="PF09586">
    <property type="entry name" value="YfhO"/>
    <property type="match status" value="1"/>
</dbReference>
<dbReference type="RefSeq" id="WP_089381343.1">
    <property type="nucleotide sequence ID" value="NZ_FZNT01000004.1"/>
</dbReference>
<organism evidence="2 3">
    <name type="scientific">Lutibacter agarilyticus</name>
    <dbReference type="NCBI Taxonomy" id="1109740"/>
    <lineage>
        <taxon>Bacteria</taxon>
        <taxon>Pseudomonadati</taxon>
        <taxon>Bacteroidota</taxon>
        <taxon>Flavobacteriia</taxon>
        <taxon>Flavobacteriales</taxon>
        <taxon>Flavobacteriaceae</taxon>
        <taxon>Lutibacter</taxon>
    </lineage>
</organism>
<proteinExistence type="predicted"/>
<protein>
    <submittedName>
        <fullName evidence="2">Membrane protein YfhO</fullName>
    </submittedName>
</protein>
<keyword evidence="1" id="KW-0812">Transmembrane</keyword>
<dbReference type="InterPro" id="IPR018580">
    <property type="entry name" value="Uncharacterised_YfhO"/>
</dbReference>
<keyword evidence="1" id="KW-0472">Membrane</keyword>
<dbReference type="PANTHER" id="PTHR38454">
    <property type="entry name" value="INTEGRAL MEMBRANE PROTEIN-RELATED"/>
    <property type="match status" value="1"/>
</dbReference>
<feature type="transmembrane region" description="Helical" evidence="1">
    <location>
        <begin position="223"/>
        <end position="243"/>
    </location>
</feature>
<gene>
    <name evidence="2" type="ORF">SAMN06265371_104233</name>
</gene>
<dbReference type="OrthoDB" id="9772884at2"/>
<sequence length="810" mass="90780">MDFSFKKLVPYVIAIATFIFVALAYFSPVLEGKKIQQGDITQFIGSSKEIKDFRKDTGEEPYWTNATFGGMPSYVVSAYYPNDFIKKIDKALRFLPHPANYLFLYFLGFFVLLLVLKVDWKLAIFGALGFGLSTYLIIILGVGHNAKAHAIAYMPLVLAGILLVFQKKYLSGFIVTALAMALEIAASHIQMTYYLLFLVLIFGIVELIEAVKHKELPLFFKNIAVLTVAVILAIGVNATGLLATQEYAKHSTRSKSELTINPDGSPKEATNGLSKDYITEYSYGKSETFNLFIPRFKGGTRHEVVEDSELRSFLQTSVSKGLSANDANYLMQISSMYWGDQPIVAAPAYIGALFIFLFVLALFLVKGKLKNWLVAATVFSILLSWGKNLEFLTNFFIDYVPMYNKFRAVSSIQVIAELTIPLLGILGLKEILNSEITKETKLNALKWTTIIVGGLALIFTVAGTGLFSFETAMDLQIDEQISGYLDAVVADRQSLFFGDSLRSLIIVSLFAAIIYVYLNEKIKRLVLIISFGAIVLFDLVNVGQRYVNNDYFTSARKVDKPFSATAIDKEILKDKSYYRVANLSKNIMADGSTSYFHNSIGGYHAAKPRRYQELYDFQLAKGNMEVFNMLNTKYLITPDESGKNSLSVNDKANGNAWFVAEINVVDSANEEITALNNLATKTTAVINANTVSSDFKTAYKVDSLATIQLVLYKANMLKYEFSAKEDQFVVFSDIYYKNGWNAYVDGKLTPHYNVNYVLRGMEVPKGKHTIEFKFEPTVIQQGNTITLVSYFLLLLIPVGWFVVQRKKKDK</sequence>
<feature type="transmembrane region" description="Helical" evidence="1">
    <location>
        <begin position="99"/>
        <end position="116"/>
    </location>
</feature>
<feature type="transmembrane region" description="Helical" evidence="1">
    <location>
        <begin position="343"/>
        <end position="365"/>
    </location>
</feature>
<feature type="transmembrane region" description="Helical" evidence="1">
    <location>
        <begin position="123"/>
        <end position="142"/>
    </location>
</feature>
<reference evidence="2 3" key="1">
    <citation type="submission" date="2017-06" db="EMBL/GenBank/DDBJ databases">
        <authorList>
            <person name="Kim H.J."/>
            <person name="Triplett B.A."/>
        </authorList>
    </citation>
    <scope>NUCLEOTIDE SEQUENCE [LARGE SCALE GENOMIC DNA]</scope>
    <source>
        <strain evidence="2 3">DSM 29150</strain>
    </source>
</reference>
<dbReference type="EMBL" id="FZNT01000004">
    <property type="protein sequence ID" value="SNR52005.1"/>
    <property type="molecule type" value="Genomic_DNA"/>
</dbReference>
<dbReference type="AlphaFoldDB" id="A0A238WZ98"/>
<feature type="transmembrane region" description="Helical" evidence="1">
    <location>
        <begin position="785"/>
        <end position="803"/>
    </location>
</feature>